<feature type="domain" description="Tail specific protease" evidence="1">
    <location>
        <begin position="200"/>
        <end position="386"/>
    </location>
</feature>
<dbReference type="SUPFAM" id="SSF52096">
    <property type="entry name" value="ClpP/crotonase"/>
    <property type="match status" value="1"/>
</dbReference>
<keyword evidence="3" id="KW-1185">Reference proteome</keyword>
<evidence type="ECO:0000259" key="1">
    <source>
        <dbReference type="SMART" id="SM00245"/>
    </source>
</evidence>
<sequence>MNYSNRNYAFILCQLHACLEKHFQFLGDAHHQVYLDKMSRLSFMVTHKNLSRVQFTLAVRKVLSALQRSHIEFIDVYEQRMQSLGVICDFLGAWRVTESFRQDVQLGDVLSSIDGIPAERWLAMQARYVSSSNPLNLLNILFFSGGMFKAIQSIEFIGPKGKKYHVKPINLNCTAKAISSQNTNPLYDYYKISRFLGGKCEDELVQAIKSSDKNLIIDIRNNVGGVTPFKLIQCLLESDRFPTLSYSTNTGISALEAYTTCQSSFIKRNIPVPAELIGAASASLGEQPLMLVKGQDVVKFNYQQFSRKILCVVNQNTYSAAEDFAYALQYSGRARLIGTTTHGSTGQPLIKELGDGFVVRVPVQMPMFPDMSVFEGQGLKPDIAVQTKPDDLALGIDTVLEEAVRAL</sequence>
<dbReference type="RefSeq" id="WP_350400287.1">
    <property type="nucleotide sequence ID" value="NZ_JBELOE010000059.1"/>
</dbReference>
<dbReference type="Proteomes" id="UP001467690">
    <property type="component" value="Unassembled WGS sequence"/>
</dbReference>
<dbReference type="SMART" id="SM00245">
    <property type="entry name" value="TSPc"/>
    <property type="match status" value="1"/>
</dbReference>
<evidence type="ECO:0000313" key="3">
    <source>
        <dbReference type="Proteomes" id="UP001467690"/>
    </source>
</evidence>
<dbReference type="InterPro" id="IPR029045">
    <property type="entry name" value="ClpP/crotonase-like_dom_sf"/>
</dbReference>
<dbReference type="PANTHER" id="PTHR32060">
    <property type="entry name" value="TAIL-SPECIFIC PROTEASE"/>
    <property type="match status" value="1"/>
</dbReference>
<dbReference type="Pfam" id="PF03572">
    <property type="entry name" value="Peptidase_S41"/>
    <property type="match status" value="1"/>
</dbReference>
<dbReference type="PANTHER" id="PTHR32060:SF30">
    <property type="entry name" value="CARBOXY-TERMINAL PROCESSING PROTEASE CTPA"/>
    <property type="match status" value="1"/>
</dbReference>
<name>A0ABV1RCI8_9ALTE</name>
<proteinExistence type="predicted"/>
<reference evidence="2 3" key="1">
    <citation type="submission" date="2024-06" db="EMBL/GenBank/DDBJ databases">
        <authorList>
            <person name="Chen R.Y."/>
        </authorList>
    </citation>
    <scope>NUCLEOTIDE SEQUENCE [LARGE SCALE GENOMIC DNA]</scope>
    <source>
        <strain evidence="2 3">D2</strain>
    </source>
</reference>
<dbReference type="InterPro" id="IPR005151">
    <property type="entry name" value="Tail-specific_protease"/>
</dbReference>
<accession>A0ABV1RCI8</accession>
<comment type="caution">
    <text evidence="2">The sequence shown here is derived from an EMBL/GenBank/DDBJ whole genome shotgun (WGS) entry which is preliminary data.</text>
</comment>
<organism evidence="2 3">
    <name type="scientific">Catenovulum sediminis</name>
    <dbReference type="NCBI Taxonomy" id="1740262"/>
    <lineage>
        <taxon>Bacteria</taxon>
        <taxon>Pseudomonadati</taxon>
        <taxon>Pseudomonadota</taxon>
        <taxon>Gammaproteobacteria</taxon>
        <taxon>Alteromonadales</taxon>
        <taxon>Alteromonadaceae</taxon>
        <taxon>Catenovulum</taxon>
    </lineage>
</organism>
<gene>
    <name evidence="2" type="ORF">ABS311_01180</name>
</gene>
<evidence type="ECO:0000313" key="2">
    <source>
        <dbReference type="EMBL" id="MER2490496.1"/>
    </source>
</evidence>
<dbReference type="Gene3D" id="3.90.226.10">
    <property type="entry name" value="2-enoyl-CoA Hydratase, Chain A, domain 1"/>
    <property type="match status" value="1"/>
</dbReference>
<protein>
    <submittedName>
        <fullName evidence="2">S41 family peptidase</fullName>
    </submittedName>
</protein>
<dbReference type="EMBL" id="JBELOE010000059">
    <property type="protein sequence ID" value="MER2490496.1"/>
    <property type="molecule type" value="Genomic_DNA"/>
</dbReference>